<dbReference type="InterPro" id="IPR051262">
    <property type="entry name" value="SMP-30/CGR1_Lactonase"/>
</dbReference>
<name>A0ABW3C4G8_SPHXN</name>
<sequence>MQAGEAIGEECEGPLHNLAGKLVFPEGPRWHSGRLWFSDMEDMRVRSVGPGGDVRDELVLDDYPSGLGWLPDGTLLVVSVKRRQVLALANGEVRVHADLARHALSYANDMVVDSKGRAYVGSMGFDIWADPEFKPGNICRVDPDGSVRVVADRLAFPNGSVIMPDGRTLIVAESLGGKLTAFSIAEDGSLGEARTWAEMEGETPDGICLDAAGGIWVASAIPGRVLRYEAGGRVTHHVRLPEGRSAFAVALGGVDGRDLFLAMSSVHGDTREARLSNRPGSIMVARAPYPGAQSE</sequence>
<dbReference type="PANTHER" id="PTHR47572">
    <property type="entry name" value="LIPOPROTEIN-RELATED"/>
    <property type="match status" value="1"/>
</dbReference>
<feature type="domain" description="SMP-30/Gluconolactonase/LRE-like region" evidence="2">
    <location>
        <begin position="24"/>
        <end position="262"/>
    </location>
</feature>
<dbReference type="EMBL" id="JBHTIK010000008">
    <property type="protein sequence ID" value="MFD0849373.1"/>
    <property type="molecule type" value="Genomic_DNA"/>
</dbReference>
<dbReference type="PANTHER" id="PTHR47572:SF4">
    <property type="entry name" value="LACTONASE DRP35"/>
    <property type="match status" value="1"/>
</dbReference>
<proteinExistence type="predicted"/>
<organism evidence="3 4">
    <name type="scientific">Sphingosinicella xenopeptidilytica</name>
    <dbReference type="NCBI Taxonomy" id="364098"/>
    <lineage>
        <taxon>Bacteria</taxon>
        <taxon>Pseudomonadati</taxon>
        <taxon>Pseudomonadota</taxon>
        <taxon>Alphaproteobacteria</taxon>
        <taxon>Sphingomonadales</taxon>
        <taxon>Sphingosinicellaceae</taxon>
        <taxon>Sphingosinicella</taxon>
    </lineage>
</organism>
<dbReference type="SUPFAM" id="SSF63829">
    <property type="entry name" value="Calcium-dependent phosphotriesterase"/>
    <property type="match status" value="1"/>
</dbReference>
<keyword evidence="4" id="KW-1185">Reference proteome</keyword>
<gene>
    <name evidence="3" type="ORF">ACFQ00_13635</name>
</gene>
<dbReference type="Pfam" id="PF08450">
    <property type="entry name" value="SGL"/>
    <property type="match status" value="1"/>
</dbReference>
<protein>
    <submittedName>
        <fullName evidence="3">SMP-30/gluconolactonase/LRE family protein</fullName>
    </submittedName>
</protein>
<reference evidence="4" key="1">
    <citation type="journal article" date="2019" name="Int. J. Syst. Evol. Microbiol.">
        <title>The Global Catalogue of Microorganisms (GCM) 10K type strain sequencing project: providing services to taxonomists for standard genome sequencing and annotation.</title>
        <authorList>
            <consortium name="The Broad Institute Genomics Platform"/>
            <consortium name="The Broad Institute Genome Sequencing Center for Infectious Disease"/>
            <person name="Wu L."/>
            <person name="Ma J."/>
        </authorList>
    </citation>
    <scope>NUCLEOTIDE SEQUENCE [LARGE SCALE GENOMIC DNA]</scope>
    <source>
        <strain evidence="4">CCUG 52537</strain>
    </source>
</reference>
<evidence type="ECO:0000313" key="3">
    <source>
        <dbReference type="EMBL" id="MFD0849373.1"/>
    </source>
</evidence>
<dbReference type="Gene3D" id="2.120.10.30">
    <property type="entry name" value="TolB, C-terminal domain"/>
    <property type="match status" value="1"/>
</dbReference>
<evidence type="ECO:0000313" key="4">
    <source>
        <dbReference type="Proteomes" id="UP001597124"/>
    </source>
</evidence>
<dbReference type="InterPro" id="IPR005511">
    <property type="entry name" value="SMP-30"/>
</dbReference>
<evidence type="ECO:0000259" key="2">
    <source>
        <dbReference type="Pfam" id="PF08450"/>
    </source>
</evidence>
<accession>A0ABW3C4G8</accession>
<dbReference type="PRINTS" id="PR01790">
    <property type="entry name" value="SMP30FAMILY"/>
</dbReference>
<dbReference type="InterPro" id="IPR013658">
    <property type="entry name" value="SGL"/>
</dbReference>
<comment type="caution">
    <text evidence="3">The sequence shown here is derived from an EMBL/GenBank/DDBJ whole genome shotgun (WGS) entry which is preliminary data.</text>
</comment>
<dbReference type="Proteomes" id="UP001597124">
    <property type="component" value="Unassembled WGS sequence"/>
</dbReference>
<dbReference type="RefSeq" id="WP_381491819.1">
    <property type="nucleotide sequence ID" value="NZ_JBHTIK010000008.1"/>
</dbReference>
<dbReference type="InterPro" id="IPR011042">
    <property type="entry name" value="6-blade_b-propeller_TolB-like"/>
</dbReference>
<evidence type="ECO:0000256" key="1">
    <source>
        <dbReference type="ARBA" id="ARBA00022801"/>
    </source>
</evidence>
<keyword evidence="1" id="KW-0378">Hydrolase</keyword>